<evidence type="ECO:0000313" key="2">
    <source>
        <dbReference type="Proteomes" id="UP000284250"/>
    </source>
</evidence>
<dbReference type="Proteomes" id="UP000284250">
    <property type="component" value="Unassembled WGS sequence"/>
</dbReference>
<comment type="caution">
    <text evidence="1">The sequence shown here is derived from an EMBL/GenBank/DDBJ whole genome shotgun (WGS) entry which is preliminary data.</text>
</comment>
<feature type="non-terminal residue" evidence="1">
    <location>
        <position position="586"/>
    </location>
</feature>
<reference evidence="1 2" key="2">
    <citation type="submission" date="2019-01" db="EMBL/GenBank/DDBJ databases">
        <title>Hymenobacter humicola sp. nov., isolated from soils in Antarctica.</title>
        <authorList>
            <person name="Sedlacek I."/>
            <person name="Holochova P."/>
            <person name="Kralova S."/>
            <person name="Pantucek R."/>
            <person name="Stankova E."/>
            <person name="Vrbovska V."/>
            <person name="Kristofova L."/>
            <person name="Svec P."/>
            <person name="Busse H.-J."/>
        </authorList>
    </citation>
    <scope>NUCLEOTIDE SEQUENCE [LARGE SCALE GENOMIC DNA]</scope>
    <source>
        <strain evidence="1 2">CCM 8852</strain>
    </source>
</reference>
<dbReference type="AlphaFoldDB" id="A0A418QH99"/>
<name>A0A418QH99_9BACT</name>
<reference evidence="1 2" key="1">
    <citation type="submission" date="2018-09" db="EMBL/GenBank/DDBJ databases">
        <authorList>
            <person name="Zeman M."/>
            <person name="Pardy F."/>
        </authorList>
    </citation>
    <scope>NUCLEOTIDE SEQUENCE [LARGE SCALE GENOMIC DNA]</scope>
    <source>
        <strain evidence="1 2">CCM 8852</strain>
    </source>
</reference>
<proteinExistence type="predicted"/>
<sequence length="586" mass="64357">MLAIACIESAWAQSPAPCDVKGISTAPVPLAINPEYPTRTNTFNWYEGQQYNGRWWNLNNVAINEQAIWMPWEQTDNTSVTHILGKRDLPKDGWELLKRDMGYNDAGSPVVGSRNPYVVLYNKHTGMLRVFVAMGDLFNSYQFAEIKLRFNNNGAQKKAGTLNRMEGIGTALENTTPGLTSEFVAMVPFLNQRAKWFMADFPMEYDPCACQFDSKFTIDVNLVSQADVKLTGVTTGTLVTTDVNNPGATQASGDFNEAIMLGKRIGSNIKSGQKSYKSLDSFASKVKKELGSQGTKSSTADSEAKKNAIDRLKADLAKSDFLKNGLRALPYIGAAVSTLDAFFGGGKEESDPQKSISLQPMTLEMTTQTTGTISATSLYQNITFNNPGTKIITTPEEYPYYNEALGVLSVLRKPVVEVKTSTYTDGDGRRRRLHQYRVPDAIQYLINPASGLDVQDFQVALLQEGSNYPAVLPAGSVAWYYEGMSSATSHVMRTDYIDAGCLSNSVLELEVSGNNIQDPATKEFVPTIGSNPGAQYPVFLKFMLNLRRRNASATTQNVLLVLKFPVALRQVTSFSELPVQPCGVLP</sequence>
<dbReference type="EMBL" id="QYCN01000088">
    <property type="protein sequence ID" value="RIY04613.1"/>
    <property type="molecule type" value="Genomic_DNA"/>
</dbReference>
<gene>
    <name evidence="1" type="ORF">D0T11_21570</name>
</gene>
<accession>A0A418QH99</accession>
<evidence type="ECO:0000313" key="1">
    <source>
        <dbReference type="EMBL" id="RIY04613.1"/>
    </source>
</evidence>
<keyword evidence="2" id="KW-1185">Reference proteome</keyword>
<organism evidence="1 2">
    <name type="scientific">Hymenobacter rubripertinctus</name>
    <dbReference type="NCBI Taxonomy" id="2029981"/>
    <lineage>
        <taxon>Bacteria</taxon>
        <taxon>Pseudomonadati</taxon>
        <taxon>Bacteroidota</taxon>
        <taxon>Cytophagia</taxon>
        <taxon>Cytophagales</taxon>
        <taxon>Hymenobacteraceae</taxon>
        <taxon>Hymenobacter</taxon>
    </lineage>
</organism>
<protein>
    <submittedName>
        <fullName evidence="1">Uncharacterized protein</fullName>
    </submittedName>
</protein>